<evidence type="ECO:0000313" key="9">
    <source>
        <dbReference type="EMBL" id="RTZ49814.1"/>
    </source>
</evidence>
<accession>A0A3S0Q7S2</accession>
<reference evidence="9 10" key="1">
    <citation type="submission" date="2018-12" db="EMBL/GenBank/DDBJ databases">
        <title>Draft Genome Sequence of Chryseobacterium arthrosphaerae strain ED882-96 Isolated from the Blood of a Patient with Liver Cirrhosis in Taiwan.</title>
        <authorList>
            <person name="Lin J.-N."/>
            <person name="Lai C.-H."/>
            <person name="Yang C.-H."/>
            <person name="Huang Y.-H."/>
        </authorList>
    </citation>
    <scope>NUCLEOTIDE SEQUENCE [LARGE SCALE GENOMIC DNA]</scope>
    <source>
        <strain evidence="9 10">ED882-96</strain>
    </source>
</reference>
<comment type="caution">
    <text evidence="6">Lacks conserved residue(s) required for the propagation of feature annotation.</text>
</comment>
<dbReference type="InterPro" id="IPR034035">
    <property type="entry name" value="Astacin-like_dom"/>
</dbReference>
<evidence type="ECO:0000256" key="2">
    <source>
        <dbReference type="ARBA" id="ARBA00022723"/>
    </source>
</evidence>
<keyword evidence="1 6" id="KW-0645">Protease</keyword>
<dbReference type="Proteomes" id="UP000276953">
    <property type="component" value="Unassembled WGS sequence"/>
</dbReference>
<evidence type="ECO:0000256" key="6">
    <source>
        <dbReference type="PROSITE-ProRule" id="PRU01211"/>
    </source>
</evidence>
<gene>
    <name evidence="9" type="ORF">EJ377_06205</name>
</gene>
<dbReference type="PROSITE" id="PS51864">
    <property type="entry name" value="ASTACIN"/>
    <property type="match status" value="1"/>
</dbReference>
<organism evidence="9 10">
    <name type="scientific">Chryseobacterium arthrosphaerae</name>
    <dbReference type="NCBI Taxonomy" id="651561"/>
    <lineage>
        <taxon>Bacteria</taxon>
        <taxon>Pseudomonadati</taxon>
        <taxon>Bacteroidota</taxon>
        <taxon>Flavobacteriia</taxon>
        <taxon>Flavobacteriales</taxon>
        <taxon>Weeksellaceae</taxon>
        <taxon>Chryseobacterium group</taxon>
        <taxon>Chryseobacterium</taxon>
    </lineage>
</organism>
<dbReference type="PRINTS" id="PR00480">
    <property type="entry name" value="ASTACIN"/>
</dbReference>
<feature type="binding site" evidence="6">
    <location>
        <position position="194"/>
    </location>
    <ligand>
        <name>Zn(2+)</name>
        <dbReference type="ChEBI" id="CHEBI:29105"/>
        <note>catalytic</note>
    </ligand>
</feature>
<keyword evidence="4 6" id="KW-0862">Zinc</keyword>
<comment type="caution">
    <text evidence="9">The sequence shown here is derived from an EMBL/GenBank/DDBJ whole genome shotgun (WGS) entry which is preliminary data.</text>
</comment>
<feature type="binding site" evidence="6">
    <location>
        <position position="188"/>
    </location>
    <ligand>
        <name>Zn(2+)</name>
        <dbReference type="ChEBI" id="CHEBI:29105"/>
        <note>catalytic</note>
    </ligand>
</feature>
<sequence length="281" mass="31231">MKTKPSVFFYSKALAVKVMGLSLMTTAFLFSCDKSNDDLMTSPDQASRKEEVRKGQLNGQPVTYIKKDGLNFFQGDIVLSDKQLEEGATANKGGASFSRWPGGKIYYTVAGNMGSINANKITSAVNEYNSKTNTQWIPRTTQSNYVEFIFGSSSGSDGWAHIGYQGGKQNISLDQYISVGSVIHEMGHTVGLYHEHCRKDRDQYLSIQWGNIQDGQAYNFNIYSSGTDIGPFNINSVMMYWPNSYSKNGLPTIKRANNTTFTYNRTGFTTGDINTINAMYP</sequence>
<dbReference type="InterPro" id="IPR001506">
    <property type="entry name" value="Peptidase_M12A"/>
</dbReference>
<evidence type="ECO:0000256" key="1">
    <source>
        <dbReference type="ARBA" id="ARBA00022670"/>
    </source>
</evidence>
<dbReference type="SUPFAM" id="SSF55486">
    <property type="entry name" value="Metalloproteases ('zincins'), catalytic domain"/>
    <property type="match status" value="1"/>
</dbReference>
<dbReference type="EMBL" id="RYFC01000001">
    <property type="protein sequence ID" value="RTZ49814.1"/>
    <property type="molecule type" value="Genomic_DNA"/>
</dbReference>
<protein>
    <recommendedName>
        <fullName evidence="8">Peptidase M12A domain-containing protein</fullName>
    </recommendedName>
</protein>
<evidence type="ECO:0000256" key="7">
    <source>
        <dbReference type="SAM" id="Phobius"/>
    </source>
</evidence>
<keyword evidence="7" id="KW-0812">Transmembrane</keyword>
<feature type="active site" evidence="6">
    <location>
        <position position="185"/>
    </location>
</feature>
<dbReference type="SMART" id="SM00235">
    <property type="entry name" value="ZnMc"/>
    <property type="match status" value="1"/>
</dbReference>
<dbReference type="CDD" id="cd04280">
    <property type="entry name" value="ZnMc_astacin_like"/>
    <property type="match status" value="1"/>
</dbReference>
<dbReference type="GO" id="GO:0006508">
    <property type="term" value="P:proteolysis"/>
    <property type="evidence" value="ECO:0007669"/>
    <property type="project" value="UniProtKB-KW"/>
</dbReference>
<dbReference type="Gene3D" id="3.40.390.10">
    <property type="entry name" value="Collagenase (Catalytic Domain)"/>
    <property type="match status" value="1"/>
</dbReference>
<name>A0A3S0Q7S2_9FLAO</name>
<dbReference type="GO" id="GO:0008270">
    <property type="term" value="F:zinc ion binding"/>
    <property type="evidence" value="ECO:0007669"/>
    <property type="project" value="UniProtKB-UniRule"/>
</dbReference>
<dbReference type="GO" id="GO:0004222">
    <property type="term" value="F:metalloendopeptidase activity"/>
    <property type="evidence" value="ECO:0007669"/>
    <property type="project" value="UniProtKB-UniRule"/>
</dbReference>
<evidence type="ECO:0000256" key="5">
    <source>
        <dbReference type="ARBA" id="ARBA00023049"/>
    </source>
</evidence>
<keyword evidence="2 6" id="KW-0479">Metal-binding</keyword>
<dbReference type="PANTHER" id="PTHR10127">
    <property type="entry name" value="DISCOIDIN, CUB, EGF, LAMININ , AND ZINC METALLOPROTEASE DOMAIN CONTAINING"/>
    <property type="match status" value="1"/>
</dbReference>
<feature type="domain" description="Peptidase M12A" evidence="8">
    <location>
        <begin position="87"/>
        <end position="281"/>
    </location>
</feature>
<keyword evidence="3 6" id="KW-0378">Hydrolase</keyword>
<dbReference type="AlphaFoldDB" id="A0A3S0Q7S2"/>
<dbReference type="Pfam" id="PF01400">
    <property type="entry name" value="Astacin"/>
    <property type="match status" value="1"/>
</dbReference>
<dbReference type="InterPro" id="IPR024079">
    <property type="entry name" value="MetalloPept_cat_dom_sf"/>
</dbReference>
<feature type="transmembrane region" description="Helical" evidence="7">
    <location>
        <begin position="7"/>
        <end position="30"/>
    </location>
</feature>
<feature type="binding site" evidence="6">
    <location>
        <position position="184"/>
    </location>
    <ligand>
        <name>Zn(2+)</name>
        <dbReference type="ChEBI" id="CHEBI:29105"/>
        <note>catalytic</note>
    </ligand>
</feature>
<evidence type="ECO:0000256" key="3">
    <source>
        <dbReference type="ARBA" id="ARBA00022801"/>
    </source>
</evidence>
<dbReference type="PROSITE" id="PS51257">
    <property type="entry name" value="PROKAR_LIPOPROTEIN"/>
    <property type="match status" value="1"/>
</dbReference>
<keyword evidence="7" id="KW-0472">Membrane</keyword>
<keyword evidence="7" id="KW-1133">Transmembrane helix</keyword>
<proteinExistence type="predicted"/>
<dbReference type="PANTHER" id="PTHR10127:SF780">
    <property type="entry name" value="METALLOENDOPEPTIDASE"/>
    <property type="match status" value="1"/>
</dbReference>
<comment type="cofactor">
    <cofactor evidence="6">
        <name>Zn(2+)</name>
        <dbReference type="ChEBI" id="CHEBI:29105"/>
    </cofactor>
    <text evidence="6">Binds 1 zinc ion per subunit.</text>
</comment>
<evidence type="ECO:0000313" key="10">
    <source>
        <dbReference type="Proteomes" id="UP000276953"/>
    </source>
</evidence>
<dbReference type="InterPro" id="IPR006026">
    <property type="entry name" value="Peptidase_Metallo"/>
</dbReference>
<evidence type="ECO:0000259" key="8">
    <source>
        <dbReference type="PROSITE" id="PS51864"/>
    </source>
</evidence>
<evidence type="ECO:0000256" key="4">
    <source>
        <dbReference type="ARBA" id="ARBA00022833"/>
    </source>
</evidence>
<keyword evidence="5 6" id="KW-0482">Metalloprotease</keyword>